<dbReference type="SUPFAM" id="SSF56420">
    <property type="entry name" value="Peptide deformylase"/>
    <property type="match status" value="1"/>
</dbReference>
<keyword evidence="2" id="KW-0408">Iron</keyword>
<dbReference type="EC" id="3.5.1.88" evidence="2"/>
<dbReference type="RefSeq" id="WP_015493712.1">
    <property type="nucleotide sequence ID" value="NC_020908.1"/>
</dbReference>
<dbReference type="InterPro" id="IPR023635">
    <property type="entry name" value="Peptide_deformylase"/>
</dbReference>
<evidence type="ECO:0000256" key="2">
    <source>
        <dbReference type="HAMAP-Rule" id="MF_00163"/>
    </source>
</evidence>
<evidence type="ECO:0000256" key="1">
    <source>
        <dbReference type="ARBA" id="ARBA00010759"/>
    </source>
</evidence>
<dbReference type="GO" id="GO:0006412">
    <property type="term" value="P:translation"/>
    <property type="evidence" value="ECO:0007669"/>
    <property type="project" value="UniProtKB-UniRule"/>
</dbReference>
<dbReference type="CDD" id="cd00487">
    <property type="entry name" value="Pep_deformylase"/>
    <property type="match status" value="1"/>
</dbReference>
<reference evidence="3 4" key="1">
    <citation type="journal article" date="2013" name="PLoS ONE">
        <title>Poles Apart: Arctic and Antarctic Octadecabacter strains Share High Genome Plasticity and a New Type of Xanthorhodopsin.</title>
        <authorList>
            <person name="Vollmers J."/>
            <person name="Voget S."/>
            <person name="Dietrich S."/>
            <person name="Gollnow K."/>
            <person name="Smits M."/>
            <person name="Meyer K."/>
            <person name="Brinkhoff T."/>
            <person name="Simon M."/>
            <person name="Daniel R."/>
        </authorList>
    </citation>
    <scope>NUCLEOTIDE SEQUENCE [LARGE SCALE GENOMIC DNA]</scope>
    <source>
        <strain evidence="3 4">238</strain>
    </source>
</reference>
<dbReference type="AlphaFoldDB" id="M9RJE9"/>
<dbReference type="PIRSF" id="PIRSF004749">
    <property type="entry name" value="Pep_def"/>
    <property type="match status" value="1"/>
</dbReference>
<dbReference type="OrthoDB" id="9804313at2"/>
<dbReference type="eggNOG" id="COG0242">
    <property type="taxonomic scope" value="Bacteria"/>
</dbReference>
<evidence type="ECO:0000313" key="3">
    <source>
        <dbReference type="EMBL" id="AGI70471.1"/>
    </source>
</evidence>
<dbReference type="NCBIfam" id="NF001159">
    <property type="entry name" value="PRK00150.1-3"/>
    <property type="match status" value="1"/>
</dbReference>
<keyword evidence="4" id="KW-1185">Reference proteome</keyword>
<dbReference type="PANTHER" id="PTHR10458">
    <property type="entry name" value="PEPTIDE DEFORMYLASE"/>
    <property type="match status" value="1"/>
</dbReference>
<dbReference type="KEGG" id="oar:OA238_c02020"/>
<dbReference type="PRINTS" id="PR01576">
    <property type="entry name" value="PDEFORMYLASE"/>
</dbReference>
<comment type="function">
    <text evidence="2">Removes the formyl group from the N-terminal Met of newly synthesized proteins. Requires at least a dipeptide for an efficient rate of reaction. N-terminal L-methionine is a prerequisite for activity but the enzyme has broad specificity at other positions.</text>
</comment>
<comment type="similarity">
    <text evidence="1 2">Belongs to the polypeptide deformylase family.</text>
</comment>
<sequence>MATRDICLWPNRVLTQTCADVELDDPDLVGLIDDLFDTMYHAKGRGLAAPQIGVTKRVFVVDVTWKEGTRDPRAFINPQITETAGDMLIMNEQCLSIPDIPMPVARPERIQLRWTRRDGGLETAVFDGILARCIQHELDHLNGTVIFDHQTPEMRTELEASYAP</sequence>
<feature type="binding site" evidence="2">
    <location>
        <position position="94"/>
    </location>
    <ligand>
        <name>Fe cation</name>
        <dbReference type="ChEBI" id="CHEBI:24875"/>
    </ligand>
</feature>
<dbReference type="Proteomes" id="UP000004688">
    <property type="component" value="Chromosome"/>
</dbReference>
<feature type="binding site" evidence="2">
    <location>
        <position position="140"/>
    </location>
    <ligand>
        <name>Fe cation</name>
        <dbReference type="ChEBI" id="CHEBI:24875"/>
    </ligand>
</feature>
<feature type="binding site" evidence="2">
    <location>
        <position position="136"/>
    </location>
    <ligand>
        <name>Fe cation</name>
        <dbReference type="ChEBI" id="CHEBI:24875"/>
    </ligand>
</feature>
<dbReference type="Gene3D" id="3.90.45.10">
    <property type="entry name" value="Peptide deformylase"/>
    <property type="match status" value="1"/>
</dbReference>
<dbReference type="PANTHER" id="PTHR10458:SF22">
    <property type="entry name" value="PEPTIDE DEFORMYLASE"/>
    <property type="match status" value="1"/>
</dbReference>
<organism evidence="3 4">
    <name type="scientific">Octadecabacter arcticus 238</name>
    <dbReference type="NCBI Taxonomy" id="391616"/>
    <lineage>
        <taxon>Bacteria</taxon>
        <taxon>Pseudomonadati</taxon>
        <taxon>Pseudomonadota</taxon>
        <taxon>Alphaproteobacteria</taxon>
        <taxon>Rhodobacterales</taxon>
        <taxon>Roseobacteraceae</taxon>
        <taxon>Octadecabacter</taxon>
    </lineage>
</organism>
<comment type="cofactor">
    <cofactor evidence="2">
        <name>Fe(2+)</name>
        <dbReference type="ChEBI" id="CHEBI:29033"/>
    </cofactor>
    <text evidence="2">Binds 1 Fe(2+) ion.</text>
</comment>
<protein>
    <recommendedName>
        <fullName evidence="2">Peptide deformylase</fullName>
        <shortName evidence="2">PDF</shortName>
        <ecNumber evidence="2">3.5.1.88</ecNumber>
    </recommendedName>
    <alternativeName>
        <fullName evidence="2">Polypeptide deformylase</fullName>
    </alternativeName>
</protein>
<dbReference type="STRING" id="391616.OA238_c02020"/>
<evidence type="ECO:0000313" key="4">
    <source>
        <dbReference type="Proteomes" id="UP000004688"/>
    </source>
</evidence>
<dbReference type="NCBIfam" id="TIGR00079">
    <property type="entry name" value="pept_deformyl"/>
    <property type="match status" value="1"/>
</dbReference>
<gene>
    <name evidence="2" type="primary">def</name>
    <name evidence="3" type="ORF">OA238_c02020</name>
</gene>
<dbReference type="HOGENOM" id="CLU_061901_2_0_5"/>
<comment type="catalytic activity">
    <reaction evidence="2">
        <text>N-terminal N-formyl-L-methionyl-[peptide] + H2O = N-terminal L-methionyl-[peptide] + formate</text>
        <dbReference type="Rhea" id="RHEA:24420"/>
        <dbReference type="Rhea" id="RHEA-COMP:10639"/>
        <dbReference type="Rhea" id="RHEA-COMP:10640"/>
        <dbReference type="ChEBI" id="CHEBI:15377"/>
        <dbReference type="ChEBI" id="CHEBI:15740"/>
        <dbReference type="ChEBI" id="CHEBI:49298"/>
        <dbReference type="ChEBI" id="CHEBI:64731"/>
        <dbReference type="EC" id="3.5.1.88"/>
    </reaction>
</comment>
<dbReference type="EMBL" id="CP003742">
    <property type="protein sequence ID" value="AGI70471.1"/>
    <property type="molecule type" value="Genomic_DNA"/>
</dbReference>
<keyword evidence="2" id="KW-0648">Protein biosynthesis</keyword>
<dbReference type="GO" id="GO:0046872">
    <property type="term" value="F:metal ion binding"/>
    <property type="evidence" value="ECO:0007669"/>
    <property type="project" value="UniProtKB-KW"/>
</dbReference>
<proteinExistence type="inferred from homology"/>
<dbReference type="GO" id="GO:0042586">
    <property type="term" value="F:peptide deformylase activity"/>
    <property type="evidence" value="ECO:0007669"/>
    <property type="project" value="UniProtKB-UniRule"/>
</dbReference>
<dbReference type="HAMAP" id="MF_00163">
    <property type="entry name" value="Pep_deformylase"/>
    <property type="match status" value="1"/>
</dbReference>
<dbReference type="Pfam" id="PF01327">
    <property type="entry name" value="Pep_deformylase"/>
    <property type="match status" value="1"/>
</dbReference>
<keyword evidence="2" id="KW-0479">Metal-binding</keyword>
<accession>M9RJE9</accession>
<feature type="active site" evidence="2">
    <location>
        <position position="137"/>
    </location>
</feature>
<name>M9RJE9_9RHOB</name>
<keyword evidence="2 3" id="KW-0378">Hydrolase</keyword>
<dbReference type="InterPro" id="IPR036821">
    <property type="entry name" value="Peptide_deformylase_sf"/>
</dbReference>